<protein>
    <submittedName>
        <fullName evidence="1">Uncharacterized protein</fullName>
    </submittedName>
</protein>
<gene>
    <name evidence="1" type="ORF">JTE90_008144</name>
</gene>
<dbReference type="EMBL" id="JAFNEN010005777">
    <property type="protein sequence ID" value="KAG8161379.1"/>
    <property type="molecule type" value="Genomic_DNA"/>
</dbReference>
<accession>A0AAV6TFI3</accession>
<name>A0AAV6TFI3_9ARAC</name>
<reference evidence="1 2" key="1">
    <citation type="journal article" date="2022" name="Nat. Ecol. Evol.">
        <title>A masculinizing supergene underlies an exaggerated male reproductive morph in a spider.</title>
        <authorList>
            <person name="Hendrickx F."/>
            <person name="De Corte Z."/>
            <person name="Sonet G."/>
            <person name="Van Belleghem S.M."/>
            <person name="Kostlbacher S."/>
            <person name="Vangestel C."/>
        </authorList>
    </citation>
    <scope>NUCLEOTIDE SEQUENCE [LARGE SCALE GENOMIC DNA]</scope>
    <source>
        <strain evidence="1">W744_W776</strain>
    </source>
</reference>
<dbReference type="AlphaFoldDB" id="A0AAV6TFI3"/>
<sequence length="123" mass="13981">MSDRKIKDLVVSSDEDDFMPLRKKAKTQGDASKKKRALKIDLNLSKTDLPGASKATLPPYSIYLGSDIVVEVKAFKKEHYLGFYKNVDGEIKNRFNVNVKQIHTLKRAIDAMIEHLEANNFEV</sequence>
<evidence type="ECO:0000313" key="1">
    <source>
        <dbReference type="EMBL" id="KAG8161379.1"/>
    </source>
</evidence>
<organism evidence="1 2">
    <name type="scientific">Oedothorax gibbosus</name>
    <dbReference type="NCBI Taxonomy" id="931172"/>
    <lineage>
        <taxon>Eukaryota</taxon>
        <taxon>Metazoa</taxon>
        <taxon>Ecdysozoa</taxon>
        <taxon>Arthropoda</taxon>
        <taxon>Chelicerata</taxon>
        <taxon>Arachnida</taxon>
        <taxon>Araneae</taxon>
        <taxon>Araneomorphae</taxon>
        <taxon>Entelegynae</taxon>
        <taxon>Araneoidea</taxon>
        <taxon>Linyphiidae</taxon>
        <taxon>Erigoninae</taxon>
        <taxon>Oedothorax</taxon>
    </lineage>
</organism>
<comment type="caution">
    <text evidence="1">The sequence shown here is derived from an EMBL/GenBank/DDBJ whole genome shotgun (WGS) entry which is preliminary data.</text>
</comment>
<keyword evidence="2" id="KW-1185">Reference proteome</keyword>
<evidence type="ECO:0000313" key="2">
    <source>
        <dbReference type="Proteomes" id="UP000827092"/>
    </source>
</evidence>
<dbReference type="Proteomes" id="UP000827092">
    <property type="component" value="Unassembled WGS sequence"/>
</dbReference>
<proteinExistence type="predicted"/>